<comment type="caution">
    <text evidence="1">The sequence shown here is derived from an EMBL/GenBank/DDBJ whole genome shotgun (WGS) entry which is preliminary data.</text>
</comment>
<organism evidence="1 2">
    <name type="scientific">Desulfobotulus alkaliphilus</name>
    <dbReference type="NCBI Taxonomy" id="622671"/>
    <lineage>
        <taxon>Bacteria</taxon>
        <taxon>Pseudomonadati</taxon>
        <taxon>Thermodesulfobacteriota</taxon>
        <taxon>Desulfobacteria</taxon>
        <taxon>Desulfobacterales</taxon>
        <taxon>Desulfobacteraceae</taxon>
        <taxon>Desulfobotulus</taxon>
    </lineage>
</organism>
<proteinExistence type="predicted"/>
<reference evidence="1 2" key="1">
    <citation type="submission" date="2019-07" db="EMBL/GenBank/DDBJ databases">
        <title>Genome sequencing of 100 strains of the haloalkaliphilic chemolithoautotrophic sulfur-oxidizing bacterium Thioalkalivibrio.</title>
        <authorList>
            <person name="Muyzer G."/>
        </authorList>
    </citation>
    <scope>NUCLEOTIDE SEQUENCE [LARGE SCALE GENOMIC DNA]</scope>
    <source>
        <strain evidence="1 2">ASO4-4</strain>
    </source>
</reference>
<dbReference type="EMBL" id="VLLC01000005">
    <property type="protein sequence ID" value="TWI74319.1"/>
    <property type="molecule type" value="Genomic_DNA"/>
</dbReference>
<dbReference type="OrthoDB" id="9837627at2"/>
<evidence type="ECO:0000313" key="2">
    <source>
        <dbReference type="Proteomes" id="UP000318307"/>
    </source>
</evidence>
<gene>
    <name evidence="1" type="ORF">LZ24_00922</name>
</gene>
<dbReference type="Proteomes" id="UP000318307">
    <property type="component" value="Unassembled WGS sequence"/>
</dbReference>
<protein>
    <submittedName>
        <fullName evidence="1">Uncharacterized protein</fullName>
    </submittedName>
</protein>
<keyword evidence="2" id="KW-1185">Reference proteome</keyword>
<name>A0A562RYW2_9BACT</name>
<accession>A0A562RYW2</accession>
<evidence type="ECO:0000313" key="1">
    <source>
        <dbReference type="EMBL" id="TWI74319.1"/>
    </source>
</evidence>
<dbReference type="AlphaFoldDB" id="A0A562RYW2"/>
<sequence>MLHPLIAQCLHASIRQQKKVYGRYIDSLVMMQAEMEKNLALIYTDFNTIPVEVRDMIQDLGLRMNACRSAGKKLINAQFDYYMQLFEDNKKL</sequence>
<dbReference type="RefSeq" id="WP_144682803.1">
    <property type="nucleotide sequence ID" value="NZ_VLLC01000005.1"/>
</dbReference>